<accession>A0ABM6LWX6</accession>
<evidence type="ECO:0000313" key="2">
    <source>
        <dbReference type="Proteomes" id="UP000249910"/>
    </source>
</evidence>
<keyword evidence="2" id="KW-1185">Reference proteome</keyword>
<evidence type="ECO:0000313" key="1">
    <source>
        <dbReference type="EMBL" id="ASG67134.1"/>
    </source>
</evidence>
<dbReference type="Proteomes" id="UP000249910">
    <property type="component" value="Chromosome"/>
</dbReference>
<reference evidence="1 2" key="1">
    <citation type="submission" date="2017-06" db="EMBL/GenBank/DDBJ databases">
        <title>Complete genome of Francisella halioticida.</title>
        <authorList>
            <person name="Sjodin A."/>
        </authorList>
    </citation>
    <scope>NUCLEOTIDE SEQUENCE [LARGE SCALE GENOMIC DNA]</scope>
    <source>
        <strain evidence="1 2">DSM 23729</strain>
    </source>
</reference>
<name>A0ABM6LWX6_9GAMM</name>
<organism evidence="1 2">
    <name type="scientific">Francisella halioticida</name>
    <dbReference type="NCBI Taxonomy" id="549298"/>
    <lineage>
        <taxon>Bacteria</taxon>
        <taxon>Pseudomonadati</taxon>
        <taxon>Pseudomonadota</taxon>
        <taxon>Gammaproteobacteria</taxon>
        <taxon>Thiotrichales</taxon>
        <taxon>Francisellaceae</taxon>
        <taxon>Francisella</taxon>
    </lineage>
</organism>
<gene>
    <name evidence="1" type="ORF">CDV26_00920</name>
</gene>
<sequence length="164" mass="18926">MPIGVNFQCLLTNNSITSFQQLISSLKNPNVKVSGILNYSFCKNIYRKTKNTPPEPFIVPLNFENFYGLPSNSKEKGYVLLYRKNLVNLGDDFNHPQTVGNSHKWEIEYVMLKLFPNKDDSIGLHIIYSMRMKNDGKLMKINDTKIKGYIVCSQKSLKLVHHRL</sequence>
<proteinExistence type="predicted"/>
<protein>
    <submittedName>
        <fullName evidence="1">Uncharacterized protein</fullName>
    </submittedName>
</protein>
<dbReference type="RefSeq" id="WP_088771693.1">
    <property type="nucleotide sequence ID" value="NZ_CP022132.1"/>
</dbReference>
<dbReference type="EMBL" id="CP022132">
    <property type="protein sequence ID" value="ASG67134.1"/>
    <property type="molecule type" value="Genomic_DNA"/>
</dbReference>